<gene>
    <name evidence="1" type="ORF">GCM10011517_30650</name>
</gene>
<reference evidence="1" key="1">
    <citation type="journal article" date="2014" name="Int. J. Syst. Evol. Microbiol.">
        <title>Complete genome sequence of Corynebacterium casei LMG S-19264T (=DSM 44701T), isolated from a smear-ripened cheese.</title>
        <authorList>
            <consortium name="US DOE Joint Genome Institute (JGI-PGF)"/>
            <person name="Walter F."/>
            <person name="Albersmeier A."/>
            <person name="Kalinowski J."/>
            <person name="Ruckert C."/>
        </authorList>
    </citation>
    <scope>NUCLEOTIDE SEQUENCE</scope>
    <source>
        <strain evidence="1">CGMCC 1.16012</strain>
    </source>
</reference>
<dbReference type="RefSeq" id="WP_095595445.1">
    <property type="nucleotide sequence ID" value="NZ_BMKN01000003.1"/>
</dbReference>
<sequence length="170" mass="19152">MISIVELAAELGIRKQSVFKIVKRLGIEAQKLKTDDSRGQLAAHVSDEEADLIRQSVKPQVSPMKADEKTNSAGWFYLIQLEPEVDPGRYKVGFAQDLDQRVRSHRTSAPFSIVVNAWPCKFLWEKTAIDCVSRDSEKLHTEVFRTSDLGEVESLAEQFFSAMPNPNDLS</sequence>
<evidence type="ECO:0000313" key="2">
    <source>
        <dbReference type="Proteomes" id="UP000606730"/>
    </source>
</evidence>
<evidence type="ECO:0000313" key="1">
    <source>
        <dbReference type="EMBL" id="GGE60975.1"/>
    </source>
</evidence>
<reference evidence="1" key="2">
    <citation type="submission" date="2020-09" db="EMBL/GenBank/DDBJ databases">
        <authorList>
            <person name="Sun Q."/>
            <person name="Zhou Y."/>
        </authorList>
    </citation>
    <scope>NUCLEOTIDE SEQUENCE</scope>
    <source>
        <strain evidence="1">CGMCC 1.16012</strain>
    </source>
</reference>
<accession>A0A917ALQ3</accession>
<keyword evidence="2" id="KW-1185">Reference proteome</keyword>
<dbReference type="Proteomes" id="UP000606730">
    <property type="component" value="Unassembled WGS sequence"/>
</dbReference>
<dbReference type="OrthoDB" id="7061640at2"/>
<dbReference type="EMBL" id="BMKN01000003">
    <property type="protein sequence ID" value="GGE60975.1"/>
    <property type="molecule type" value="Genomic_DNA"/>
</dbReference>
<dbReference type="AlphaFoldDB" id="A0A917ALQ3"/>
<proteinExistence type="predicted"/>
<comment type="caution">
    <text evidence="1">The sequence shown here is derived from an EMBL/GenBank/DDBJ whole genome shotgun (WGS) entry which is preliminary data.</text>
</comment>
<name>A0A917ALQ3_9RHOB</name>
<organism evidence="1 2">
    <name type="scientific">Actibacterium pelagium</name>
    <dbReference type="NCBI Taxonomy" id="2029103"/>
    <lineage>
        <taxon>Bacteria</taxon>
        <taxon>Pseudomonadati</taxon>
        <taxon>Pseudomonadota</taxon>
        <taxon>Alphaproteobacteria</taxon>
        <taxon>Rhodobacterales</taxon>
        <taxon>Roseobacteraceae</taxon>
        <taxon>Actibacterium</taxon>
    </lineage>
</organism>
<protein>
    <submittedName>
        <fullName evidence="1">Uncharacterized protein</fullName>
    </submittedName>
</protein>